<dbReference type="EMBL" id="FMZM01000016">
    <property type="protein sequence ID" value="SDE18650.1"/>
    <property type="molecule type" value="Genomic_DNA"/>
</dbReference>
<evidence type="ECO:0000256" key="1">
    <source>
        <dbReference type="ARBA" id="ARBA00005104"/>
    </source>
</evidence>
<dbReference type="InterPro" id="IPR002734">
    <property type="entry name" value="RibDG_C"/>
</dbReference>
<dbReference type="STRING" id="1045774.SAMN05421872_11689"/>
<dbReference type="AlphaFoldDB" id="A0A1G7AVC4"/>
<keyword evidence="3" id="KW-0560">Oxidoreductase</keyword>
<comment type="pathway">
    <text evidence="1">Cofactor biosynthesis; riboflavin biosynthesis.</text>
</comment>
<evidence type="ECO:0000256" key="3">
    <source>
        <dbReference type="ARBA" id="ARBA00023002"/>
    </source>
</evidence>
<dbReference type="Proteomes" id="UP000199034">
    <property type="component" value="Unassembled WGS sequence"/>
</dbReference>
<organism evidence="5 6">
    <name type="scientific">Nocardioides lianchengensis</name>
    <dbReference type="NCBI Taxonomy" id="1045774"/>
    <lineage>
        <taxon>Bacteria</taxon>
        <taxon>Bacillati</taxon>
        <taxon>Actinomycetota</taxon>
        <taxon>Actinomycetes</taxon>
        <taxon>Propionibacteriales</taxon>
        <taxon>Nocardioidaceae</taxon>
        <taxon>Nocardioides</taxon>
    </lineage>
</organism>
<keyword evidence="2" id="KW-0521">NADP</keyword>
<dbReference type="OrthoDB" id="5243299at2"/>
<reference evidence="5 6" key="1">
    <citation type="submission" date="2016-10" db="EMBL/GenBank/DDBJ databases">
        <authorList>
            <person name="de Groot N.N."/>
        </authorList>
    </citation>
    <scope>NUCLEOTIDE SEQUENCE [LARGE SCALE GENOMIC DNA]</scope>
    <source>
        <strain evidence="5 6">CGMCC 4.6858</strain>
    </source>
</reference>
<dbReference type="InterPro" id="IPR024072">
    <property type="entry name" value="DHFR-like_dom_sf"/>
</dbReference>
<dbReference type="SUPFAM" id="SSF53597">
    <property type="entry name" value="Dihydrofolate reductase-like"/>
    <property type="match status" value="1"/>
</dbReference>
<evidence type="ECO:0000256" key="2">
    <source>
        <dbReference type="ARBA" id="ARBA00022857"/>
    </source>
</evidence>
<sequence length="221" mass="23077">MVVRVLIGTEGPLEDLYAVPRLPWLRVNMVSTLDGAATGSDGRSGSINDPADREVFATLRRLADAVLVGAGTARAEGYRPADVPIVLVSRSAEVPESLRGADPGRVLMATVATSPGLAAARELLGAEHVLVCGQHRVDLPLLRGRLVALGHASLLAEGGPHLLRDLLDQGVADELCATVVPRVVGGDHPRIAAGPPVDVPLVLSTLLEQDGTLLGRWLITS</sequence>
<evidence type="ECO:0000313" key="5">
    <source>
        <dbReference type="EMBL" id="SDE18650.1"/>
    </source>
</evidence>
<evidence type="ECO:0000313" key="6">
    <source>
        <dbReference type="Proteomes" id="UP000199034"/>
    </source>
</evidence>
<dbReference type="PANTHER" id="PTHR38011">
    <property type="entry name" value="DIHYDROFOLATE REDUCTASE FAMILY PROTEIN (AFU_ORTHOLOGUE AFUA_8G06820)"/>
    <property type="match status" value="1"/>
</dbReference>
<dbReference type="InterPro" id="IPR050765">
    <property type="entry name" value="Riboflavin_Biosynth_HTPR"/>
</dbReference>
<name>A0A1G7AVC4_9ACTN</name>
<accession>A0A1G7AVC4</accession>
<feature type="domain" description="Bacterial bifunctional deaminase-reductase C-terminal" evidence="4">
    <location>
        <begin position="23"/>
        <end position="198"/>
    </location>
</feature>
<protein>
    <submittedName>
        <fullName evidence="5">Pyrimidine reductase, riboflavin biosynthesis</fullName>
    </submittedName>
</protein>
<dbReference type="GO" id="GO:0009231">
    <property type="term" value="P:riboflavin biosynthetic process"/>
    <property type="evidence" value="ECO:0007669"/>
    <property type="project" value="InterPro"/>
</dbReference>
<evidence type="ECO:0000259" key="4">
    <source>
        <dbReference type="Pfam" id="PF01872"/>
    </source>
</evidence>
<dbReference type="GO" id="GO:0008703">
    <property type="term" value="F:5-amino-6-(5-phosphoribosylamino)uracil reductase activity"/>
    <property type="evidence" value="ECO:0007669"/>
    <property type="project" value="InterPro"/>
</dbReference>
<gene>
    <name evidence="5" type="ORF">SAMN05421872_11689</name>
</gene>
<dbReference type="Pfam" id="PF01872">
    <property type="entry name" value="RibD_C"/>
    <property type="match status" value="1"/>
</dbReference>
<dbReference type="Gene3D" id="3.40.430.10">
    <property type="entry name" value="Dihydrofolate Reductase, subunit A"/>
    <property type="match status" value="1"/>
</dbReference>
<keyword evidence="6" id="KW-1185">Reference proteome</keyword>
<dbReference type="PANTHER" id="PTHR38011:SF7">
    <property type="entry name" value="2,5-DIAMINO-6-RIBOSYLAMINO-4(3H)-PYRIMIDINONE 5'-PHOSPHATE REDUCTASE"/>
    <property type="match status" value="1"/>
</dbReference>
<proteinExistence type="predicted"/>